<dbReference type="SMART" id="SM00388">
    <property type="entry name" value="HisKA"/>
    <property type="match status" value="1"/>
</dbReference>
<keyword evidence="8" id="KW-0902">Two-component regulatory system</keyword>
<dbReference type="Gene3D" id="3.30.565.10">
    <property type="entry name" value="Histidine kinase-like ATPase, C-terminal domain"/>
    <property type="match status" value="1"/>
</dbReference>
<dbReference type="GO" id="GO:0005524">
    <property type="term" value="F:ATP binding"/>
    <property type="evidence" value="ECO:0007669"/>
    <property type="project" value="UniProtKB-KW"/>
</dbReference>
<keyword evidence="12" id="KW-1185">Reference proteome</keyword>
<keyword evidence="5" id="KW-0547">Nucleotide-binding</keyword>
<dbReference type="CDD" id="cd00082">
    <property type="entry name" value="HisKA"/>
    <property type="match status" value="1"/>
</dbReference>
<organism evidence="11 12">
    <name type="scientific">Variovorax humicola</name>
    <dbReference type="NCBI Taxonomy" id="1769758"/>
    <lineage>
        <taxon>Bacteria</taxon>
        <taxon>Pseudomonadati</taxon>
        <taxon>Pseudomonadota</taxon>
        <taxon>Betaproteobacteria</taxon>
        <taxon>Burkholderiales</taxon>
        <taxon>Comamonadaceae</taxon>
        <taxon>Variovorax</taxon>
    </lineage>
</organism>
<evidence type="ECO:0000256" key="3">
    <source>
        <dbReference type="ARBA" id="ARBA00022553"/>
    </source>
</evidence>
<dbReference type="InterPro" id="IPR036890">
    <property type="entry name" value="HATPase_C_sf"/>
</dbReference>
<keyword evidence="3" id="KW-0597">Phosphoprotein</keyword>
<gene>
    <name evidence="11" type="ORF">WKW80_14630</name>
</gene>
<dbReference type="Pfam" id="PF02518">
    <property type="entry name" value="HATPase_c"/>
    <property type="match status" value="1"/>
</dbReference>
<comment type="caution">
    <text evidence="11">The sequence shown here is derived from an EMBL/GenBank/DDBJ whole genome shotgun (WGS) entry which is preliminary data.</text>
</comment>
<dbReference type="Proteomes" id="UP001363010">
    <property type="component" value="Unassembled WGS sequence"/>
</dbReference>
<dbReference type="PANTHER" id="PTHR43065">
    <property type="entry name" value="SENSOR HISTIDINE KINASE"/>
    <property type="match status" value="1"/>
</dbReference>
<keyword evidence="4" id="KW-0808">Transferase</keyword>
<dbReference type="InterPro" id="IPR003661">
    <property type="entry name" value="HisK_dim/P_dom"/>
</dbReference>
<evidence type="ECO:0000256" key="7">
    <source>
        <dbReference type="ARBA" id="ARBA00022840"/>
    </source>
</evidence>
<evidence type="ECO:0000256" key="4">
    <source>
        <dbReference type="ARBA" id="ARBA00022679"/>
    </source>
</evidence>
<evidence type="ECO:0000256" key="9">
    <source>
        <dbReference type="SAM" id="Phobius"/>
    </source>
</evidence>
<reference evidence="11 12" key="1">
    <citation type="submission" date="2024-03" db="EMBL/GenBank/DDBJ databases">
        <title>Novel species of the genus Variovorax.</title>
        <authorList>
            <person name="Liu Q."/>
            <person name="Xin Y.-H."/>
        </authorList>
    </citation>
    <scope>NUCLEOTIDE SEQUENCE [LARGE SCALE GENOMIC DNA]</scope>
    <source>
        <strain evidence="11 12">KACC 18501</strain>
    </source>
</reference>
<keyword evidence="9" id="KW-0472">Membrane</keyword>
<dbReference type="SUPFAM" id="SSF55874">
    <property type="entry name" value="ATPase domain of HSP90 chaperone/DNA topoisomerase II/histidine kinase"/>
    <property type="match status" value="1"/>
</dbReference>
<evidence type="ECO:0000313" key="12">
    <source>
        <dbReference type="Proteomes" id="UP001363010"/>
    </source>
</evidence>
<evidence type="ECO:0000256" key="5">
    <source>
        <dbReference type="ARBA" id="ARBA00022741"/>
    </source>
</evidence>
<dbReference type="PRINTS" id="PR00344">
    <property type="entry name" value="BCTRLSENSOR"/>
</dbReference>
<keyword evidence="9" id="KW-1133">Transmembrane helix</keyword>
<evidence type="ECO:0000256" key="8">
    <source>
        <dbReference type="ARBA" id="ARBA00023012"/>
    </source>
</evidence>
<protein>
    <recommendedName>
        <fullName evidence="2">histidine kinase</fullName>
        <ecNumber evidence="2">2.7.13.3</ecNumber>
    </recommendedName>
</protein>
<feature type="domain" description="Histidine kinase" evidence="10">
    <location>
        <begin position="267"/>
        <end position="483"/>
    </location>
</feature>
<dbReference type="InterPro" id="IPR004358">
    <property type="entry name" value="Sig_transdc_His_kin-like_C"/>
</dbReference>
<dbReference type="Pfam" id="PF00512">
    <property type="entry name" value="HisKA"/>
    <property type="match status" value="1"/>
</dbReference>
<dbReference type="InterPro" id="IPR036097">
    <property type="entry name" value="HisK_dim/P_sf"/>
</dbReference>
<keyword evidence="6" id="KW-0418">Kinase</keyword>
<keyword evidence="7 11" id="KW-0067">ATP-binding</keyword>
<dbReference type="SMART" id="SM00387">
    <property type="entry name" value="HATPase_c"/>
    <property type="match status" value="1"/>
</dbReference>
<dbReference type="InterPro" id="IPR005467">
    <property type="entry name" value="His_kinase_dom"/>
</dbReference>
<evidence type="ECO:0000259" key="10">
    <source>
        <dbReference type="PROSITE" id="PS50109"/>
    </source>
</evidence>
<evidence type="ECO:0000256" key="6">
    <source>
        <dbReference type="ARBA" id="ARBA00022777"/>
    </source>
</evidence>
<comment type="catalytic activity">
    <reaction evidence="1">
        <text>ATP + protein L-histidine = ADP + protein N-phospho-L-histidine.</text>
        <dbReference type="EC" id="2.7.13.3"/>
    </reaction>
</comment>
<name>A0ABU8VZL4_9BURK</name>
<dbReference type="SUPFAM" id="SSF47384">
    <property type="entry name" value="Homodimeric domain of signal transducing histidine kinase"/>
    <property type="match status" value="1"/>
</dbReference>
<feature type="transmembrane region" description="Helical" evidence="9">
    <location>
        <begin position="216"/>
        <end position="237"/>
    </location>
</feature>
<keyword evidence="9" id="KW-0812">Transmembrane</keyword>
<dbReference type="PANTHER" id="PTHR43065:SF46">
    <property type="entry name" value="C4-DICARBOXYLATE TRANSPORT SENSOR PROTEIN DCTB"/>
    <property type="match status" value="1"/>
</dbReference>
<dbReference type="InterPro" id="IPR003594">
    <property type="entry name" value="HATPase_dom"/>
</dbReference>
<dbReference type="Gene3D" id="1.10.287.130">
    <property type="match status" value="1"/>
</dbReference>
<dbReference type="EMBL" id="JBBKZV010000007">
    <property type="protein sequence ID" value="MEJ8823259.1"/>
    <property type="molecule type" value="Genomic_DNA"/>
</dbReference>
<evidence type="ECO:0000313" key="11">
    <source>
        <dbReference type="EMBL" id="MEJ8823259.1"/>
    </source>
</evidence>
<dbReference type="PROSITE" id="PS50109">
    <property type="entry name" value="HIS_KIN"/>
    <property type="match status" value="1"/>
</dbReference>
<dbReference type="EC" id="2.7.13.3" evidence="2"/>
<sequence>MNQRLRALAGWWLAWLVASAAGAVWLARSELQQLQEAFETDARIAHRLLSQQVVQYDAVLATLALLGNAGAADSPEQRLTSVYPSILSVQRRELAGTWPDAALGEAEAQSRSLHRPALAQVDLPRGRYRLVIGAEPVSYALDIDLHATVPWRDWPMDPKTSPARVTIEQGLQQFIVQPGRITEKGWRFDFHKVLASESQAFDVVAQRNVAWRELPWLLMAGWALAVGLLLGGACMLLRQREARRRAEELLRLGQVARLNALGELAAGMAHELNQPLTAMLANTQAARRLLAEEPPELGTARDAMAKAIEQARRAAEVVARLRRAIERPDRHGRREPVALQDAVRSALYLLEPECARRGVSVSFDPGAAVRVLADPVALEQIVHNLLINALQALDTMPPEQRRIAIDVAARGAMGQLVLSDSGPGIAADALPRLFDPFYSTREGGLGLGLSLSESLATEMGGALAADPSAARGARFVLSLPLLAQTPA</sequence>
<evidence type="ECO:0000256" key="1">
    <source>
        <dbReference type="ARBA" id="ARBA00000085"/>
    </source>
</evidence>
<accession>A0ABU8VZL4</accession>
<evidence type="ECO:0000256" key="2">
    <source>
        <dbReference type="ARBA" id="ARBA00012438"/>
    </source>
</evidence>
<dbReference type="RefSeq" id="WP_340364297.1">
    <property type="nucleotide sequence ID" value="NZ_JBBKZV010000007.1"/>
</dbReference>
<proteinExistence type="predicted"/>